<organism evidence="2 5">
    <name type="scientific">Rotaria magnacalcarata</name>
    <dbReference type="NCBI Taxonomy" id="392030"/>
    <lineage>
        <taxon>Eukaryota</taxon>
        <taxon>Metazoa</taxon>
        <taxon>Spiralia</taxon>
        <taxon>Gnathifera</taxon>
        <taxon>Rotifera</taxon>
        <taxon>Eurotatoria</taxon>
        <taxon>Bdelloidea</taxon>
        <taxon>Philodinida</taxon>
        <taxon>Philodinidae</taxon>
        <taxon>Rotaria</taxon>
    </lineage>
</organism>
<dbReference type="Proteomes" id="UP000663855">
    <property type="component" value="Unassembled WGS sequence"/>
</dbReference>
<keyword evidence="1" id="KW-1133">Transmembrane helix</keyword>
<reference evidence="2" key="1">
    <citation type="submission" date="2021-02" db="EMBL/GenBank/DDBJ databases">
        <authorList>
            <person name="Nowell W R."/>
        </authorList>
    </citation>
    <scope>NUCLEOTIDE SEQUENCE</scope>
</reference>
<keyword evidence="1" id="KW-0472">Membrane</keyword>
<sequence length="185" mass="21403">MSDEYISYVPNNNGRFVRYSYTRPSPSSNGLVELGRMLLNLTRVIFQLLNVLHSVMATFNNIMSSLPFFLRYIVHGLLAICFPFYSVYQGYVVLINRIHQITYPIYRAVTLVSRIFTFVVQLPLRIITFCITETQALLRNLLILLIFVGIIFALALILLNNNQLDYIKSYVQNTTDFILKKSSMI</sequence>
<evidence type="ECO:0000313" key="2">
    <source>
        <dbReference type="EMBL" id="CAF1121462.1"/>
    </source>
</evidence>
<evidence type="ECO:0000313" key="3">
    <source>
        <dbReference type="EMBL" id="CAF2044781.1"/>
    </source>
</evidence>
<name>A0A814QKR0_9BILA</name>
<dbReference type="AlphaFoldDB" id="A0A814QKR0"/>
<feature type="transmembrane region" description="Helical" evidence="1">
    <location>
        <begin position="136"/>
        <end position="159"/>
    </location>
</feature>
<gene>
    <name evidence="2" type="ORF">CJN711_LOCUS8095</name>
    <name evidence="3" type="ORF">MBJ925_LOCUS11934</name>
    <name evidence="4" type="ORF">SMN809_LOCUS21897</name>
</gene>
<dbReference type="Proteomes" id="UP000676336">
    <property type="component" value="Unassembled WGS sequence"/>
</dbReference>
<evidence type="ECO:0000256" key="1">
    <source>
        <dbReference type="SAM" id="Phobius"/>
    </source>
</evidence>
<keyword evidence="1" id="KW-0812">Transmembrane</keyword>
<accession>A0A814QKR0</accession>
<dbReference type="EMBL" id="CAJNRE010005412">
    <property type="protein sequence ID" value="CAF2044781.1"/>
    <property type="molecule type" value="Genomic_DNA"/>
</dbReference>
<protein>
    <submittedName>
        <fullName evidence="2">Uncharacterized protein</fullName>
    </submittedName>
</protein>
<evidence type="ECO:0000313" key="5">
    <source>
        <dbReference type="Proteomes" id="UP000663855"/>
    </source>
</evidence>
<proteinExistence type="predicted"/>
<feature type="transmembrane region" description="Helical" evidence="1">
    <location>
        <begin position="105"/>
        <end position="124"/>
    </location>
</feature>
<dbReference type="EMBL" id="CAJNOV010002907">
    <property type="protein sequence ID" value="CAF1121462.1"/>
    <property type="molecule type" value="Genomic_DNA"/>
</dbReference>
<comment type="caution">
    <text evidence="2">The sequence shown here is derived from an EMBL/GenBank/DDBJ whole genome shotgun (WGS) entry which is preliminary data.</text>
</comment>
<evidence type="ECO:0000313" key="4">
    <source>
        <dbReference type="EMBL" id="CAF4201210.1"/>
    </source>
</evidence>
<dbReference type="EMBL" id="CAJOBI010018580">
    <property type="protein sequence ID" value="CAF4201210.1"/>
    <property type="molecule type" value="Genomic_DNA"/>
</dbReference>
<dbReference type="Proteomes" id="UP000663824">
    <property type="component" value="Unassembled WGS sequence"/>
</dbReference>
<feature type="transmembrane region" description="Helical" evidence="1">
    <location>
        <begin position="69"/>
        <end position="93"/>
    </location>
</feature>